<dbReference type="InterPro" id="IPR014752">
    <property type="entry name" value="Arrestin-like_C"/>
</dbReference>
<evidence type="ECO:0000256" key="1">
    <source>
        <dbReference type="ARBA" id="ARBA00005298"/>
    </source>
</evidence>
<dbReference type="PANTHER" id="PTHR11188:SF176">
    <property type="entry name" value="ARRESTIN DOMAIN-CONTAINING PROTEIN 1"/>
    <property type="match status" value="1"/>
</dbReference>
<dbReference type="AlphaFoldDB" id="A0A4C1UVP9"/>
<feature type="domain" description="Arrestin C-terminal-like" evidence="4">
    <location>
        <begin position="261"/>
        <end position="392"/>
    </location>
</feature>
<dbReference type="GO" id="GO:0015031">
    <property type="term" value="P:protein transport"/>
    <property type="evidence" value="ECO:0007669"/>
    <property type="project" value="TreeGrafter"/>
</dbReference>
<evidence type="ECO:0000256" key="2">
    <source>
        <dbReference type="ARBA" id="ARBA00022606"/>
    </source>
</evidence>
<sequence length="524" mass="59640">MWRRENRLANLISLEGIYIKIDGFAHVHWTTRRSRRVNGRSEYYTVNHDGHEDYLSVKQYLVGGEHALSICKFHEEFDIQNLELFHPKKDQCEICALYKVGNTSQEDYTEHLKKKEEARSEKEKYIREESLVFTVDLQAVHIPFRRCHYAKALRKRTELRFGFASLSCISVCYRREHHLEAGDYSFDFQCPIPAHCPSSFEHEYGHIRYEIKVVVDRIFKLDKVKKMSIKVISPLDLNQDPYCKEPLVFSFEETYCCCCISSGFSEVLVKLPVAGYCPGQIIPVELHCSNNSSVEIEDIKLSLIKKMRFTANHHPDTKYDVDKIIETVKGPVSGFTTRNWNIDIHIPSIDIYNVDNCRLIDIEYEFKVKIGPSGCHSDTTDAKRIVLGTIPLADYRNNVPYQAQMPQVQTKNFINANLPHPAPNPPYPLTGSPYPSADPVNLSANPPYPSVPYPTFDAKVNLPYPAVNPPYPVTNSPYPNPNPGIGFRIQGTETSGNLSPIPVPSVILAPSAPEPSTPDDDSKY</sequence>
<dbReference type="InterPro" id="IPR011022">
    <property type="entry name" value="Arrestin_C-like"/>
</dbReference>
<dbReference type="Gene3D" id="2.60.40.640">
    <property type="match status" value="2"/>
</dbReference>
<evidence type="ECO:0000313" key="5">
    <source>
        <dbReference type="EMBL" id="GBP30310.1"/>
    </source>
</evidence>
<dbReference type="Proteomes" id="UP000299102">
    <property type="component" value="Unassembled WGS sequence"/>
</dbReference>
<evidence type="ECO:0000313" key="6">
    <source>
        <dbReference type="Proteomes" id="UP000299102"/>
    </source>
</evidence>
<feature type="region of interest" description="Disordered" evidence="3">
    <location>
        <begin position="488"/>
        <end position="524"/>
    </location>
</feature>
<dbReference type="SMART" id="SM01017">
    <property type="entry name" value="Arrestin_C"/>
    <property type="match status" value="1"/>
</dbReference>
<dbReference type="EMBL" id="BGZK01000231">
    <property type="protein sequence ID" value="GBP30310.1"/>
    <property type="molecule type" value="Genomic_DNA"/>
</dbReference>
<dbReference type="InterPro" id="IPR014756">
    <property type="entry name" value="Ig_E-set"/>
</dbReference>
<dbReference type="Pfam" id="PF00339">
    <property type="entry name" value="Arrestin_N"/>
    <property type="match status" value="1"/>
</dbReference>
<comment type="similarity">
    <text evidence="1">Belongs to the arrestin family.</text>
</comment>
<dbReference type="PANTHER" id="PTHR11188">
    <property type="entry name" value="ARRESTIN DOMAIN CONTAINING PROTEIN"/>
    <property type="match status" value="1"/>
</dbReference>
<comment type="caution">
    <text evidence="5">The sequence shown here is derived from an EMBL/GenBank/DDBJ whole genome shotgun (WGS) entry which is preliminary data.</text>
</comment>
<protein>
    <submittedName>
        <fullName evidence="5">Arrestin domain-containing protein 1</fullName>
    </submittedName>
</protein>
<dbReference type="Pfam" id="PF02752">
    <property type="entry name" value="Arrestin_C"/>
    <property type="match status" value="1"/>
</dbReference>
<keyword evidence="2" id="KW-0716">Sensory transduction</keyword>
<organism evidence="5 6">
    <name type="scientific">Eumeta variegata</name>
    <name type="common">Bagworm moth</name>
    <name type="synonym">Eumeta japonica</name>
    <dbReference type="NCBI Taxonomy" id="151549"/>
    <lineage>
        <taxon>Eukaryota</taxon>
        <taxon>Metazoa</taxon>
        <taxon>Ecdysozoa</taxon>
        <taxon>Arthropoda</taxon>
        <taxon>Hexapoda</taxon>
        <taxon>Insecta</taxon>
        <taxon>Pterygota</taxon>
        <taxon>Neoptera</taxon>
        <taxon>Endopterygota</taxon>
        <taxon>Lepidoptera</taxon>
        <taxon>Glossata</taxon>
        <taxon>Ditrysia</taxon>
        <taxon>Tineoidea</taxon>
        <taxon>Psychidae</taxon>
        <taxon>Oiketicinae</taxon>
        <taxon>Eumeta</taxon>
    </lineage>
</organism>
<dbReference type="InterPro" id="IPR011021">
    <property type="entry name" value="Arrestin-like_N"/>
</dbReference>
<gene>
    <name evidence="5" type="primary">Arrdc1</name>
    <name evidence="5" type="ORF">EVAR_27924_1</name>
</gene>
<evidence type="ECO:0000256" key="3">
    <source>
        <dbReference type="SAM" id="MobiDB-lite"/>
    </source>
</evidence>
<dbReference type="GO" id="GO:0005737">
    <property type="term" value="C:cytoplasm"/>
    <property type="evidence" value="ECO:0007669"/>
    <property type="project" value="TreeGrafter"/>
</dbReference>
<dbReference type="InterPro" id="IPR050357">
    <property type="entry name" value="Arrestin_domain-protein"/>
</dbReference>
<accession>A0A4C1UVP9</accession>
<name>A0A4C1UVP9_EUMVA</name>
<proteinExistence type="inferred from homology"/>
<keyword evidence="6" id="KW-1185">Reference proteome</keyword>
<dbReference type="SUPFAM" id="SSF81296">
    <property type="entry name" value="E set domains"/>
    <property type="match status" value="2"/>
</dbReference>
<reference evidence="5 6" key="1">
    <citation type="journal article" date="2019" name="Commun. Biol.">
        <title>The bagworm genome reveals a unique fibroin gene that provides high tensile strength.</title>
        <authorList>
            <person name="Kono N."/>
            <person name="Nakamura H."/>
            <person name="Ohtoshi R."/>
            <person name="Tomita M."/>
            <person name="Numata K."/>
            <person name="Arakawa K."/>
        </authorList>
    </citation>
    <scope>NUCLEOTIDE SEQUENCE [LARGE SCALE GENOMIC DNA]</scope>
</reference>
<evidence type="ECO:0000259" key="4">
    <source>
        <dbReference type="SMART" id="SM01017"/>
    </source>
</evidence>
<dbReference type="OrthoDB" id="7785529at2759"/>
<dbReference type="STRING" id="151549.A0A4C1UVP9"/>